<sequence length="121" mass="13681">LRDARDKITEAVNDKKHEKLPDVMKERLIEALTKSAPMKDGKLDEDALKTLTEDAIKSETELFESLTEKKPGVRGMGEGGEDNEDDEGHKRLMETKTQEYLRAGKTKEEAEGMARIFCEGR</sequence>
<evidence type="ECO:0000256" key="1">
    <source>
        <dbReference type="SAM" id="MobiDB-lite"/>
    </source>
</evidence>
<organism evidence="2">
    <name type="scientific">marine sediment metagenome</name>
    <dbReference type="NCBI Taxonomy" id="412755"/>
    <lineage>
        <taxon>unclassified sequences</taxon>
        <taxon>metagenomes</taxon>
        <taxon>ecological metagenomes</taxon>
    </lineage>
</organism>
<feature type="compositionally biased region" description="Basic and acidic residues" evidence="1">
    <location>
        <begin position="87"/>
        <end position="99"/>
    </location>
</feature>
<reference evidence="2" key="1">
    <citation type="journal article" date="2014" name="Front. Microbiol.">
        <title>High frequency of phylogenetically diverse reductive dehalogenase-homologous genes in deep subseafloor sedimentary metagenomes.</title>
        <authorList>
            <person name="Kawai M."/>
            <person name="Futagami T."/>
            <person name="Toyoda A."/>
            <person name="Takaki Y."/>
            <person name="Nishi S."/>
            <person name="Hori S."/>
            <person name="Arai W."/>
            <person name="Tsubouchi T."/>
            <person name="Morono Y."/>
            <person name="Uchiyama I."/>
            <person name="Ito T."/>
            <person name="Fujiyama A."/>
            <person name="Inagaki F."/>
            <person name="Takami H."/>
        </authorList>
    </citation>
    <scope>NUCLEOTIDE SEQUENCE</scope>
    <source>
        <strain evidence="2">Expedition CK06-06</strain>
    </source>
</reference>
<dbReference type="AlphaFoldDB" id="X0WFU4"/>
<name>X0WFU4_9ZZZZ</name>
<protein>
    <submittedName>
        <fullName evidence="2">Uncharacterized protein</fullName>
    </submittedName>
</protein>
<accession>X0WFU4</accession>
<proteinExistence type="predicted"/>
<gene>
    <name evidence="2" type="ORF">S01H1_55205</name>
</gene>
<evidence type="ECO:0000313" key="2">
    <source>
        <dbReference type="EMBL" id="GAG23408.1"/>
    </source>
</evidence>
<dbReference type="EMBL" id="BARS01035866">
    <property type="protein sequence ID" value="GAG23408.1"/>
    <property type="molecule type" value="Genomic_DNA"/>
</dbReference>
<feature type="region of interest" description="Disordered" evidence="1">
    <location>
        <begin position="65"/>
        <end position="109"/>
    </location>
</feature>
<feature type="non-terminal residue" evidence="2">
    <location>
        <position position="1"/>
    </location>
</feature>
<comment type="caution">
    <text evidence="2">The sequence shown here is derived from an EMBL/GenBank/DDBJ whole genome shotgun (WGS) entry which is preliminary data.</text>
</comment>